<proteinExistence type="predicted"/>
<gene>
    <name evidence="1" type="ORF">S06H3_19327</name>
</gene>
<comment type="caution">
    <text evidence="1">The sequence shown here is derived from an EMBL/GenBank/DDBJ whole genome shotgun (WGS) entry which is preliminary data.</text>
</comment>
<accession>X1MFJ2</accession>
<name>X1MFJ2_9ZZZZ</name>
<dbReference type="EMBL" id="BARV01009884">
    <property type="protein sequence ID" value="GAI05139.1"/>
    <property type="molecule type" value="Genomic_DNA"/>
</dbReference>
<protein>
    <submittedName>
        <fullName evidence="1">Uncharacterized protein</fullName>
    </submittedName>
</protein>
<organism evidence="1">
    <name type="scientific">marine sediment metagenome</name>
    <dbReference type="NCBI Taxonomy" id="412755"/>
    <lineage>
        <taxon>unclassified sequences</taxon>
        <taxon>metagenomes</taxon>
        <taxon>ecological metagenomes</taxon>
    </lineage>
</organism>
<evidence type="ECO:0000313" key="1">
    <source>
        <dbReference type="EMBL" id="GAI05139.1"/>
    </source>
</evidence>
<feature type="non-terminal residue" evidence="1">
    <location>
        <position position="137"/>
    </location>
</feature>
<sequence>MDKGYSLAIIDADTEKAISQVDSDDKSDYFTVWGIRKLGADSFLEPYKFVLQALRCLVDFYEHVLQMFDVEIGGYLTPDDLRRVEDNERETNLERPKYLIPFLLRRVLPPISPRIPRIPISGALSTGQAKSDMSIAS</sequence>
<dbReference type="AlphaFoldDB" id="X1MFJ2"/>
<reference evidence="1" key="1">
    <citation type="journal article" date="2014" name="Front. Microbiol.">
        <title>High frequency of phylogenetically diverse reductive dehalogenase-homologous genes in deep subseafloor sedimentary metagenomes.</title>
        <authorList>
            <person name="Kawai M."/>
            <person name="Futagami T."/>
            <person name="Toyoda A."/>
            <person name="Takaki Y."/>
            <person name="Nishi S."/>
            <person name="Hori S."/>
            <person name="Arai W."/>
            <person name="Tsubouchi T."/>
            <person name="Morono Y."/>
            <person name="Uchiyama I."/>
            <person name="Ito T."/>
            <person name="Fujiyama A."/>
            <person name="Inagaki F."/>
            <person name="Takami H."/>
        </authorList>
    </citation>
    <scope>NUCLEOTIDE SEQUENCE</scope>
    <source>
        <strain evidence="1">Expedition CK06-06</strain>
    </source>
</reference>